<dbReference type="RefSeq" id="WP_132187469.1">
    <property type="nucleotide sequence ID" value="NZ_SLWM01000001.1"/>
</dbReference>
<comment type="caution">
    <text evidence="12">The sequence shown here is derived from an EMBL/GenBank/DDBJ whole genome shotgun (WGS) entry which is preliminary data.</text>
</comment>
<feature type="domain" description="Transketolase-like pyrimidine-binding" evidence="11">
    <location>
        <begin position="358"/>
        <end position="528"/>
    </location>
</feature>
<evidence type="ECO:0000256" key="9">
    <source>
        <dbReference type="ARBA" id="ARBA00049473"/>
    </source>
</evidence>
<keyword evidence="7" id="KW-0460">Magnesium</keyword>
<keyword evidence="5" id="KW-0808">Transferase</keyword>
<dbReference type="SMART" id="SM00861">
    <property type="entry name" value="Transket_pyr"/>
    <property type="match status" value="1"/>
</dbReference>
<evidence type="ECO:0000256" key="2">
    <source>
        <dbReference type="ARBA" id="ARBA00001964"/>
    </source>
</evidence>
<evidence type="ECO:0000256" key="4">
    <source>
        <dbReference type="ARBA" id="ARBA00013152"/>
    </source>
</evidence>
<evidence type="ECO:0000313" key="13">
    <source>
        <dbReference type="Proteomes" id="UP000295818"/>
    </source>
</evidence>
<dbReference type="SUPFAM" id="SSF52922">
    <property type="entry name" value="TK C-terminal domain-like"/>
    <property type="match status" value="1"/>
</dbReference>
<protein>
    <recommendedName>
        <fullName evidence="4 10">Transketolase</fullName>
        <ecNumber evidence="4 10">2.2.1.1</ecNumber>
    </recommendedName>
</protein>
<reference evidence="12 13" key="1">
    <citation type="journal article" date="2015" name="Stand. Genomic Sci.">
        <title>Genomic Encyclopedia of Bacterial and Archaeal Type Strains, Phase III: the genomes of soil and plant-associated and newly described type strains.</title>
        <authorList>
            <person name="Whitman W.B."/>
            <person name="Woyke T."/>
            <person name="Klenk H.P."/>
            <person name="Zhou Y."/>
            <person name="Lilburn T.G."/>
            <person name="Beck B.J."/>
            <person name="De Vos P."/>
            <person name="Vandamme P."/>
            <person name="Eisen J.A."/>
            <person name="Garrity G."/>
            <person name="Hugenholtz P."/>
            <person name="Kyrpides N.C."/>
        </authorList>
    </citation>
    <scope>NUCLEOTIDE SEQUENCE [LARGE SCALE GENOMIC DNA]</scope>
    <source>
        <strain evidence="12 13">VKM Ac-2538</strain>
    </source>
</reference>
<comment type="cofactor">
    <cofactor evidence="1">
        <name>Mg(2+)</name>
        <dbReference type="ChEBI" id="CHEBI:18420"/>
    </cofactor>
</comment>
<dbReference type="NCBIfam" id="TIGR00232">
    <property type="entry name" value="tktlase_bact"/>
    <property type="match status" value="1"/>
</dbReference>
<dbReference type="InterPro" id="IPR033247">
    <property type="entry name" value="Transketolase_fam"/>
</dbReference>
<dbReference type="CDD" id="cd07033">
    <property type="entry name" value="TPP_PYR_DXS_TK_like"/>
    <property type="match status" value="1"/>
</dbReference>
<comment type="cofactor">
    <cofactor evidence="2">
        <name>thiamine diphosphate</name>
        <dbReference type="ChEBI" id="CHEBI:58937"/>
    </cofactor>
</comment>
<dbReference type="InterPro" id="IPR005474">
    <property type="entry name" value="Transketolase_N"/>
</dbReference>
<dbReference type="Pfam" id="PF00456">
    <property type="entry name" value="Transketolase_N"/>
    <property type="match status" value="1"/>
</dbReference>
<comment type="similarity">
    <text evidence="3">Belongs to the transketolase family.</text>
</comment>
<accession>A0ABY2BTB0</accession>
<evidence type="ECO:0000259" key="11">
    <source>
        <dbReference type="SMART" id="SM00861"/>
    </source>
</evidence>
<dbReference type="Gene3D" id="3.40.50.920">
    <property type="match status" value="1"/>
</dbReference>
<dbReference type="InterPro" id="IPR009014">
    <property type="entry name" value="Transketo_C/PFOR_II"/>
</dbReference>
<dbReference type="EMBL" id="SLWM01000001">
    <property type="protein sequence ID" value="TCO31495.1"/>
    <property type="molecule type" value="Genomic_DNA"/>
</dbReference>
<evidence type="ECO:0000313" key="12">
    <source>
        <dbReference type="EMBL" id="TCO31495.1"/>
    </source>
</evidence>
<dbReference type="Proteomes" id="UP000295818">
    <property type="component" value="Unassembled WGS sequence"/>
</dbReference>
<dbReference type="PANTHER" id="PTHR43522:SF2">
    <property type="entry name" value="TRANSKETOLASE 1-RELATED"/>
    <property type="match status" value="1"/>
</dbReference>
<evidence type="ECO:0000256" key="10">
    <source>
        <dbReference type="NCBIfam" id="TIGR00232"/>
    </source>
</evidence>
<dbReference type="Gene3D" id="3.40.50.970">
    <property type="match status" value="2"/>
</dbReference>
<dbReference type="Pfam" id="PF02779">
    <property type="entry name" value="Transket_pyr"/>
    <property type="match status" value="1"/>
</dbReference>
<evidence type="ECO:0000256" key="7">
    <source>
        <dbReference type="ARBA" id="ARBA00022842"/>
    </source>
</evidence>
<evidence type="ECO:0000256" key="8">
    <source>
        <dbReference type="ARBA" id="ARBA00023052"/>
    </source>
</evidence>
<keyword evidence="6" id="KW-0479">Metal-binding</keyword>
<dbReference type="InterPro" id="IPR055152">
    <property type="entry name" value="Transketolase-like_C_2"/>
</dbReference>
<sequence>MTDVLQRESASSVEVDRLAVDTLRFLAADMVQAANSGHPGMPMGAAPMAWALWSRHLRHDPSAPDWADRDRFVLSAGHGSALLYGLLHIFGYGLPEEELRRFRQLGSRTPGHPEFGHTPGVECTTGPLGQGLGMAVGMALAERMTHARHPELTDHHTYAIVGDGCLMEGISHEAASFAGHLGLGRLIVLWDDNSITIDGAVDRSCSDDQPVRFAAYGWHTQTIEDGTDVEAIDAAISRAKADPRPSFIAVRTVIGHGAPGVEGTPKAHGSPLGESVLAQAMQQAGWEYPPFAVPEQVRATCTALAAAGAQEHADWRAAYSALEAGAPERAAEIRRAQDRTLPDGVGDALAKVIADAPRATRQSSQACLTELTRLMPELVGGSADLSGSTGTAIGGAIVTRADYRGSSIAFGIREFAMAAIMNGISLHGGFRVYGSTFLVFADYLRPALRLAALMRQPVIHVLTHDSIAVGEDGPTHQPVEQLESLRVIPGLQVLRPADDAQTAEAWRLALERTDGPTALILSRQALPQLPAGPAGDHPATIELVATGSESSLAAAVGDRLTAEGHVVRTVSVLDRSQYSPDPRATTISIEAGSTAGWRGLVDLAIGIDEFGTCGPGDEVLAHHGFTVDSVLARVREHLDRP</sequence>
<dbReference type="InterPro" id="IPR005478">
    <property type="entry name" value="Transketolase_bac-like"/>
</dbReference>
<proteinExistence type="inferred from homology"/>
<comment type="catalytic activity">
    <reaction evidence="9">
        <text>D-sedoheptulose 7-phosphate + D-glyceraldehyde 3-phosphate = aldehydo-D-ribose 5-phosphate + D-xylulose 5-phosphate</text>
        <dbReference type="Rhea" id="RHEA:10508"/>
        <dbReference type="ChEBI" id="CHEBI:57483"/>
        <dbReference type="ChEBI" id="CHEBI:57737"/>
        <dbReference type="ChEBI" id="CHEBI:58273"/>
        <dbReference type="ChEBI" id="CHEBI:59776"/>
        <dbReference type="EC" id="2.2.1.1"/>
    </reaction>
</comment>
<evidence type="ECO:0000256" key="5">
    <source>
        <dbReference type="ARBA" id="ARBA00022679"/>
    </source>
</evidence>
<gene>
    <name evidence="12" type="ORF">EV644_101135</name>
</gene>
<dbReference type="InterPro" id="IPR049557">
    <property type="entry name" value="Transketolase_CS"/>
</dbReference>
<evidence type="ECO:0000256" key="3">
    <source>
        <dbReference type="ARBA" id="ARBA00007131"/>
    </source>
</evidence>
<dbReference type="InterPro" id="IPR029061">
    <property type="entry name" value="THDP-binding"/>
</dbReference>
<dbReference type="InterPro" id="IPR005475">
    <property type="entry name" value="Transketolase-like_Pyr-bd"/>
</dbReference>
<dbReference type="CDD" id="cd02012">
    <property type="entry name" value="TPP_TK"/>
    <property type="match status" value="1"/>
</dbReference>
<name>A0ABY2BTB0_9ACTN</name>
<dbReference type="Pfam" id="PF22613">
    <property type="entry name" value="Transketolase_C_1"/>
    <property type="match status" value="1"/>
</dbReference>
<keyword evidence="8" id="KW-0786">Thiamine pyrophosphate</keyword>
<dbReference type="PANTHER" id="PTHR43522">
    <property type="entry name" value="TRANSKETOLASE"/>
    <property type="match status" value="1"/>
</dbReference>
<organism evidence="12 13">
    <name type="scientific">Kribbella orskensis</name>
    <dbReference type="NCBI Taxonomy" id="2512216"/>
    <lineage>
        <taxon>Bacteria</taxon>
        <taxon>Bacillati</taxon>
        <taxon>Actinomycetota</taxon>
        <taxon>Actinomycetes</taxon>
        <taxon>Propionibacteriales</taxon>
        <taxon>Kribbellaceae</taxon>
        <taxon>Kribbella</taxon>
    </lineage>
</organism>
<keyword evidence="13" id="KW-1185">Reference proteome</keyword>
<evidence type="ECO:0000256" key="1">
    <source>
        <dbReference type="ARBA" id="ARBA00001946"/>
    </source>
</evidence>
<dbReference type="SUPFAM" id="SSF52518">
    <property type="entry name" value="Thiamin diphosphate-binding fold (THDP-binding)"/>
    <property type="match status" value="2"/>
</dbReference>
<dbReference type="PROSITE" id="PS00801">
    <property type="entry name" value="TRANSKETOLASE_1"/>
    <property type="match status" value="1"/>
</dbReference>
<evidence type="ECO:0000256" key="6">
    <source>
        <dbReference type="ARBA" id="ARBA00022723"/>
    </source>
</evidence>
<dbReference type="EC" id="2.2.1.1" evidence="4 10"/>